<dbReference type="NCBIfam" id="TIGR00229">
    <property type="entry name" value="sensory_box"/>
    <property type="match status" value="1"/>
</dbReference>
<dbReference type="InterPro" id="IPR001610">
    <property type="entry name" value="PAC"/>
</dbReference>
<evidence type="ECO:0000256" key="3">
    <source>
        <dbReference type="PROSITE-ProRule" id="PRU00169"/>
    </source>
</evidence>
<dbReference type="CDD" id="cd17546">
    <property type="entry name" value="REC_hyHK_CKI1_RcsC-like"/>
    <property type="match status" value="1"/>
</dbReference>
<evidence type="ECO:0000256" key="2">
    <source>
        <dbReference type="ARBA" id="ARBA00023012"/>
    </source>
</evidence>
<dbReference type="InterPro" id="IPR001789">
    <property type="entry name" value="Sig_transdc_resp-reg_receiver"/>
</dbReference>
<dbReference type="InterPro" id="IPR000014">
    <property type="entry name" value="PAS"/>
</dbReference>
<dbReference type="PROSITE" id="PS50110">
    <property type="entry name" value="RESPONSE_REGULATORY"/>
    <property type="match status" value="1"/>
</dbReference>
<feature type="transmembrane region" description="Helical" evidence="4">
    <location>
        <begin position="7"/>
        <end position="26"/>
    </location>
</feature>
<dbReference type="InterPro" id="IPR035965">
    <property type="entry name" value="PAS-like_dom_sf"/>
</dbReference>
<feature type="domain" description="PAC" evidence="7">
    <location>
        <begin position="192"/>
        <end position="245"/>
    </location>
</feature>
<feature type="domain" description="Response regulatory" evidence="5">
    <location>
        <begin position="499"/>
        <end position="615"/>
    </location>
</feature>
<dbReference type="Gene3D" id="3.40.50.2300">
    <property type="match status" value="1"/>
</dbReference>
<keyword evidence="4" id="KW-0472">Membrane</keyword>
<dbReference type="EMBL" id="CP090615">
    <property type="protein sequence ID" value="UTT86940.1"/>
    <property type="molecule type" value="Genomic_DNA"/>
</dbReference>
<name>A0ABY5GBZ0_VIBPE</name>
<evidence type="ECO:0000313" key="9">
    <source>
        <dbReference type="Proteomes" id="UP001059120"/>
    </source>
</evidence>
<dbReference type="SUPFAM" id="SSF55785">
    <property type="entry name" value="PYP-like sensor domain (PAS domain)"/>
    <property type="match status" value="1"/>
</dbReference>
<gene>
    <name evidence="8" type="ORF">LZI70_16095</name>
</gene>
<feature type="transmembrane region" description="Helical" evidence="4">
    <location>
        <begin position="56"/>
        <end position="74"/>
    </location>
</feature>
<dbReference type="SUPFAM" id="SSF52172">
    <property type="entry name" value="CheY-like"/>
    <property type="match status" value="1"/>
</dbReference>
<keyword evidence="9" id="KW-1185">Reference proteome</keyword>
<accession>A0ABY5GBZ0</accession>
<dbReference type="SMART" id="SM00448">
    <property type="entry name" value="REC"/>
    <property type="match status" value="1"/>
</dbReference>
<dbReference type="PANTHER" id="PTHR45339">
    <property type="entry name" value="HYBRID SIGNAL TRANSDUCTION HISTIDINE KINASE J"/>
    <property type="match status" value="1"/>
</dbReference>
<evidence type="ECO:0000259" key="7">
    <source>
        <dbReference type="PROSITE" id="PS50113"/>
    </source>
</evidence>
<dbReference type="InterPro" id="IPR000700">
    <property type="entry name" value="PAS-assoc_C"/>
</dbReference>
<protein>
    <submittedName>
        <fullName evidence="8">Response regulator</fullName>
    </submittedName>
</protein>
<proteinExistence type="predicted"/>
<dbReference type="InterPro" id="IPR011006">
    <property type="entry name" value="CheY-like_superfamily"/>
</dbReference>
<feature type="transmembrane region" description="Helical" evidence="4">
    <location>
        <begin position="32"/>
        <end position="49"/>
    </location>
</feature>
<keyword evidence="4" id="KW-1133">Transmembrane helix</keyword>
<sequence>MKWSVNLTSSNLGLYLTLIAATLFVFDLHLPLGIAMAVPYVIVIVLSLIRNNPNFTLIWAIVCTLLTVIGYYLSPHGNDAWFAVFNRLITLCAIWVIALISIRISSAKESNQRQGATSDCNEFDNTANQFTTDAIMIVTKDGSISSINRRFSELFGYQTSEVKGRLFTQLLQGPKTDIKEVRRITDAIDKHKTIEVQVLQYHKNGSSCWVDISIIPRSTKGETSHFICSLRDVSKQKQLERALETKIEQSHQATQAKTQLMHLISNELTKPAQDLDKLAQKVMLSEQLSDAQRLGEQITHSSRLLQASLNYVIKLAHLDNDHITPRPQQLNLTSYMSHKRESIQALARGNGLLLEPTLSIPNQCDVLVDENLLDTIIDFFVLSAVSQLRGGTLWFESGLAIDADEQQLLVCFTFEDNGLISKQLTLNKHRTSPQGTFDQGINAGFRVIEKALIALLGHMEHRLSKNGHTQIDLQIPVTLLDTRPKANDELTPISSSDISILIAEDNKVNYIVLAKLLNKLGYERIDHATDGAIAVTMATDKQYDLILMDHHMPNMTGLEATTTLLKHHKVTTKVIACTADLSPQVRTQFFEAGATNVIYKPVKKDVLLDALSSLGNPIKIFEKEINNKGVA</sequence>
<dbReference type="PANTHER" id="PTHR45339:SF1">
    <property type="entry name" value="HYBRID SIGNAL TRANSDUCTION HISTIDINE KINASE J"/>
    <property type="match status" value="1"/>
</dbReference>
<keyword evidence="2" id="KW-0902">Two-component regulatory system</keyword>
<reference evidence="8" key="1">
    <citation type="submission" date="2022-01" db="EMBL/GenBank/DDBJ databases">
        <title>Alginate degradation mechanism of Vibrio pelagius WXL662.</title>
        <authorList>
            <person name="He X."/>
        </authorList>
    </citation>
    <scope>NUCLEOTIDE SEQUENCE</scope>
    <source>
        <strain evidence="8">WXL662</strain>
    </source>
</reference>
<dbReference type="PROSITE" id="PS50113">
    <property type="entry name" value="PAC"/>
    <property type="match status" value="1"/>
</dbReference>
<evidence type="ECO:0000256" key="4">
    <source>
        <dbReference type="SAM" id="Phobius"/>
    </source>
</evidence>
<dbReference type="Pfam" id="PF00072">
    <property type="entry name" value="Response_reg"/>
    <property type="match status" value="1"/>
</dbReference>
<evidence type="ECO:0000256" key="1">
    <source>
        <dbReference type="ARBA" id="ARBA00022553"/>
    </source>
</evidence>
<evidence type="ECO:0000259" key="5">
    <source>
        <dbReference type="PROSITE" id="PS50110"/>
    </source>
</evidence>
<feature type="modified residue" description="4-aspartylphosphate" evidence="3">
    <location>
        <position position="549"/>
    </location>
</feature>
<dbReference type="Pfam" id="PF13426">
    <property type="entry name" value="PAS_9"/>
    <property type="match status" value="1"/>
</dbReference>
<organism evidence="8 9">
    <name type="scientific">Vibrio pelagius</name>
    <dbReference type="NCBI Taxonomy" id="28169"/>
    <lineage>
        <taxon>Bacteria</taxon>
        <taxon>Pseudomonadati</taxon>
        <taxon>Pseudomonadota</taxon>
        <taxon>Gammaproteobacteria</taxon>
        <taxon>Vibrionales</taxon>
        <taxon>Vibrionaceae</taxon>
        <taxon>Vibrio</taxon>
    </lineage>
</organism>
<dbReference type="RefSeq" id="WP_255232670.1">
    <property type="nucleotide sequence ID" value="NZ_CP090615.1"/>
</dbReference>
<keyword evidence="4" id="KW-0812">Transmembrane</keyword>
<feature type="transmembrane region" description="Helical" evidence="4">
    <location>
        <begin position="80"/>
        <end position="102"/>
    </location>
</feature>
<dbReference type="Proteomes" id="UP001059120">
    <property type="component" value="Chromosome 2"/>
</dbReference>
<dbReference type="PROSITE" id="PS50112">
    <property type="entry name" value="PAS"/>
    <property type="match status" value="1"/>
</dbReference>
<keyword evidence="1 3" id="KW-0597">Phosphoprotein</keyword>
<dbReference type="CDD" id="cd00130">
    <property type="entry name" value="PAS"/>
    <property type="match status" value="1"/>
</dbReference>
<feature type="domain" description="PAS" evidence="6">
    <location>
        <begin position="131"/>
        <end position="191"/>
    </location>
</feature>
<evidence type="ECO:0000313" key="8">
    <source>
        <dbReference type="EMBL" id="UTT86940.1"/>
    </source>
</evidence>
<dbReference type="SMART" id="SM00086">
    <property type="entry name" value="PAC"/>
    <property type="match status" value="1"/>
</dbReference>
<dbReference type="Gene3D" id="3.30.450.20">
    <property type="entry name" value="PAS domain"/>
    <property type="match status" value="1"/>
</dbReference>
<evidence type="ECO:0000259" key="6">
    <source>
        <dbReference type="PROSITE" id="PS50112"/>
    </source>
</evidence>